<dbReference type="Proteomes" id="UP000266841">
    <property type="component" value="Unassembled WGS sequence"/>
</dbReference>
<feature type="compositionally biased region" description="Basic and acidic residues" evidence="1">
    <location>
        <begin position="362"/>
        <end position="381"/>
    </location>
</feature>
<comment type="caution">
    <text evidence="2">The sequence shown here is derived from an EMBL/GenBank/DDBJ whole genome shotgun (WGS) entry which is preliminary data.</text>
</comment>
<reference evidence="2 3" key="1">
    <citation type="journal article" date="2012" name="Genome Biol.">
        <title>Genome and low-iron response of an oceanic diatom adapted to chronic iron limitation.</title>
        <authorList>
            <person name="Lommer M."/>
            <person name="Specht M."/>
            <person name="Roy A.S."/>
            <person name="Kraemer L."/>
            <person name="Andreson R."/>
            <person name="Gutowska M.A."/>
            <person name="Wolf J."/>
            <person name="Bergner S.V."/>
            <person name="Schilhabel M.B."/>
            <person name="Klostermeier U.C."/>
            <person name="Beiko R.G."/>
            <person name="Rosenstiel P."/>
            <person name="Hippler M."/>
            <person name="Laroche J."/>
        </authorList>
    </citation>
    <scope>NUCLEOTIDE SEQUENCE [LARGE SCALE GENOMIC DNA]</scope>
    <source>
        <strain evidence="2 3">CCMP1005</strain>
    </source>
</reference>
<name>K0SWX0_THAOC</name>
<feature type="compositionally biased region" description="Low complexity" evidence="1">
    <location>
        <begin position="30"/>
        <end position="50"/>
    </location>
</feature>
<feature type="compositionally biased region" description="Low complexity" evidence="1">
    <location>
        <begin position="395"/>
        <end position="409"/>
    </location>
</feature>
<feature type="compositionally biased region" description="Basic and acidic residues" evidence="1">
    <location>
        <begin position="222"/>
        <end position="236"/>
    </location>
</feature>
<dbReference type="EMBL" id="AGNL01015746">
    <property type="protein sequence ID" value="EJK65496.1"/>
    <property type="molecule type" value="Genomic_DNA"/>
</dbReference>
<feature type="compositionally biased region" description="Polar residues" evidence="1">
    <location>
        <begin position="291"/>
        <end position="312"/>
    </location>
</feature>
<accession>K0SWX0</accession>
<feature type="compositionally biased region" description="Polar residues" evidence="1">
    <location>
        <begin position="629"/>
        <end position="641"/>
    </location>
</feature>
<feature type="region of interest" description="Disordered" evidence="1">
    <location>
        <begin position="579"/>
        <end position="662"/>
    </location>
</feature>
<feature type="region of interest" description="Disordered" evidence="1">
    <location>
        <begin position="291"/>
        <end position="411"/>
    </location>
</feature>
<feature type="compositionally biased region" description="Polar residues" evidence="1">
    <location>
        <begin position="179"/>
        <end position="191"/>
    </location>
</feature>
<feature type="compositionally biased region" description="Acidic residues" evidence="1">
    <location>
        <begin position="199"/>
        <end position="210"/>
    </location>
</feature>
<protein>
    <submittedName>
        <fullName evidence="2">Uncharacterized protein</fullName>
    </submittedName>
</protein>
<keyword evidence="3" id="KW-1185">Reference proteome</keyword>
<feature type="region of interest" description="Disordered" evidence="1">
    <location>
        <begin position="1"/>
        <end position="252"/>
    </location>
</feature>
<feature type="compositionally biased region" description="Polar residues" evidence="1">
    <location>
        <begin position="82"/>
        <end position="103"/>
    </location>
</feature>
<dbReference type="AlphaFoldDB" id="K0SWX0"/>
<gene>
    <name evidence="2" type="ORF">THAOC_13629</name>
</gene>
<evidence type="ECO:0000313" key="3">
    <source>
        <dbReference type="Proteomes" id="UP000266841"/>
    </source>
</evidence>
<proteinExistence type="predicted"/>
<evidence type="ECO:0000313" key="2">
    <source>
        <dbReference type="EMBL" id="EJK65496.1"/>
    </source>
</evidence>
<feature type="compositionally biased region" description="Polar residues" evidence="1">
    <location>
        <begin position="337"/>
        <end position="352"/>
    </location>
</feature>
<feature type="compositionally biased region" description="Basic and acidic residues" evidence="1">
    <location>
        <begin position="137"/>
        <end position="146"/>
    </location>
</feature>
<sequence>MSKNGAPTSLKDELKAWSKRGGKPSTYTRAAHSSVASESSGGSASSYLSSRKVRRKRPPFSSVSFSRNAADGEGPLSSSSSANPQGGSVQEDAGTTSEVSHVNAQVVVLPNISEDATREASDSSDQHSRDNGATAGDHSESQEKSYIDASASGRAEKGAENLDPTVYVPDKGEDLSDVSEISANPASSRESNVGLDATNEQEDLVADVMDDSVSSEKAQCSRQERSLPDPMDDHAYVRGSRKSSSTKRDVCGTVYTGMPERWEYDAPRHSLPGVDLAMREDLAHRPLPSIANRSVSAPSSRVHSQGLAQSYSPRREAPRSLSLYARAKPTKEPMKSRVQSARPPSTRQTSKSFFRGSLNRSRSADIDRRGRSSSRGSERSNSRLKSLLSRRRNAGDCSSSQCSSGSQDSTSARMRLVKKLFSKPNKIKRSESSEALLRISSNNWRRNSGDLTFDSSRVSSSTWDEGSMNVFTGGRDGISRRMPNAEDHARLYRDLADDRATAEEIRFASKARENTLTKVVDLPWVDFKTKLHGRFSGPVDARLRPHGDGSLILQGNPFLVFYGTWRDGNLVSPLLNEDEKKEREVAAARGSAKRPISVMPHSRTDLPNSLGGRARRTSDASLSDRSSSKIPASNSSFCSLSDTRRQPSGSSGSRATAGRRKKRNPRLYKLGEVCRSPSDMIIYRSNRDAINSASLLDKMDQAFLKRSTGLWTCAVLAERSLQPQLKGIKNHWFTSDEIEDLPNNVEMEESLLFVIDEDGATKIVKRKHWGRFVRRMANKDASKLTKHGRAFRELEDSSCCQSDC</sequence>
<feature type="compositionally biased region" description="Basic and acidic residues" evidence="1">
    <location>
        <begin position="115"/>
        <end position="130"/>
    </location>
</feature>
<organism evidence="2 3">
    <name type="scientific">Thalassiosira oceanica</name>
    <name type="common">Marine diatom</name>
    <dbReference type="NCBI Taxonomy" id="159749"/>
    <lineage>
        <taxon>Eukaryota</taxon>
        <taxon>Sar</taxon>
        <taxon>Stramenopiles</taxon>
        <taxon>Ochrophyta</taxon>
        <taxon>Bacillariophyta</taxon>
        <taxon>Coscinodiscophyceae</taxon>
        <taxon>Thalassiosirophycidae</taxon>
        <taxon>Thalassiosirales</taxon>
        <taxon>Thalassiosiraceae</taxon>
        <taxon>Thalassiosira</taxon>
    </lineage>
</organism>
<evidence type="ECO:0000256" key="1">
    <source>
        <dbReference type="SAM" id="MobiDB-lite"/>
    </source>
</evidence>